<name>A0AAD5T6M2_9FUNG</name>
<evidence type="ECO:0000256" key="3">
    <source>
        <dbReference type="SAM" id="MobiDB-lite"/>
    </source>
</evidence>
<dbReference type="GO" id="GO:0000976">
    <property type="term" value="F:transcription cis-regulatory region binding"/>
    <property type="evidence" value="ECO:0007669"/>
    <property type="project" value="InterPro"/>
</dbReference>
<dbReference type="EMBL" id="JADGJH010000270">
    <property type="protein sequence ID" value="KAJ3131996.1"/>
    <property type="molecule type" value="Genomic_DNA"/>
</dbReference>
<comment type="caution">
    <text evidence="4">The sequence shown here is derived from an EMBL/GenBank/DDBJ whole genome shotgun (WGS) entry which is preliminary data.</text>
</comment>
<dbReference type="PANTHER" id="PTHR40621">
    <property type="entry name" value="TRANSCRIPTION FACTOR KAPC-RELATED"/>
    <property type="match status" value="1"/>
</dbReference>
<dbReference type="AlphaFoldDB" id="A0AAD5T6M2"/>
<dbReference type="GO" id="GO:0090575">
    <property type="term" value="C:RNA polymerase II transcription regulator complex"/>
    <property type="evidence" value="ECO:0007669"/>
    <property type="project" value="TreeGrafter"/>
</dbReference>
<sequence>MELPWFLAQQSAFQQQQTALNSINPRNFIDSDSIANNTNKRMGYGFDANVGSDDGNNNADPDPPESQPKKKERAKPGRKLANDEPANKRVAQSRETQRAFRERRANRVKELEAKVDELSKIVDAKGPTPVEIALTEKVTALETENSILRQMTFNFDFAKQPTLGLPILGATVNSMISTFSNNSGPLMFNPTGLSSFGGAAGSNVGNLFASTVPTSTQSDLLRKQMPAEISSDDSLTHFLSRPLPNNTPLLAQSLSKDSLLLLEATSASHSSKSIADFTSIRTETKSKNENTNDYDLLQYLLDDEDTSSSQIVAHAPIVDNFPTFGREVFEKIIAIPSLAKNEELVDELCSAFINFSTRCEREGNAQAFIDKEYPEIMSQELIEVVRLKKKVFEICTEEEGKMFHELVTEGRNKQYQKMTGQLGPNETLEPVAY</sequence>
<feature type="region of interest" description="Disordered" evidence="3">
    <location>
        <begin position="45"/>
        <end position="103"/>
    </location>
</feature>
<evidence type="ECO:0000256" key="2">
    <source>
        <dbReference type="ARBA" id="ARBA00023242"/>
    </source>
</evidence>
<protein>
    <recommendedName>
        <fullName evidence="6">BZIP domain-containing protein</fullName>
    </recommendedName>
</protein>
<dbReference type="InterPro" id="IPR046347">
    <property type="entry name" value="bZIP_sf"/>
</dbReference>
<dbReference type="GO" id="GO:0001228">
    <property type="term" value="F:DNA-binding transcription activator activity, RNA polymerase II-specific"/>
    <property type="evidence" value="ECO:0007669"/>
    <property type="project" value="TreeGrafter"/>
</dbReference>
<comment type="subcellular location">
    <subcellularLocation>
        <location evidence="1">Nucleus</location>
    </subcellularLocation>
</comment>
<dbReference type="PANTHER" id="PTHR40621:SF6">
    <property type="entry name" value="AP-1-LIKE TRANSCRIPTION FACTOR YAP1-RELATED"/>
    <property type="match status" value="1"/>
</dbReference>
<dbReference type="SUPFAM" id="SSF57959">
    <property type="entry name" value="Leucine zipper domain"/>
    <property type="match status" value="1"/>
</dbReference>
<gene>
    <name evidence="4" type="ORF">HK100_005824</name>
</gene>
<reference evidence="4" key="1">
    <citation type="submission" date="2020-05" db="EMBL/GenBank/DDBJ databases">
        <title>Phylogenomic resolution of chytrid fungi.</title>
        <authorList>
            <person name="Stajich J.E."/>
            <person name="Amses K."/>
            <person name="Simmons R."/>
            <person name="Seto K."/>
            <person name="Myers J."/>
            <person name="Bonds A."/>
            <person name="Quandt C.A."/>
            <person name="Barry K."/>
            <person name="Liu P."/>
            <person name="Grigoriev I."/>
            <person name="Longcore J.E."/>
            <person name="James T.Y."/>
        </authorList>
    </citation>
    <scope>NUCLEOTIDE SEQUENCE</scope>
    <source>
        <strain evidence="4">JEL0513</strain>
    </source>
</reference>
<evidence type="ECO:0000313" key="5">
    <source>
        <dbReference type="Proteomes" id="UP001211907"/>
    </source>
</evidence>
<keyword evidence="2" id="KW-0539">Nucleus</keyword>
<proteinExistence type="predicted"/>
<organism evidence="4 5">
    <name type="scientific">Physocladia obscura</name>
    <dbReference type="NCBI Taxonomy" id="109957"/>
    <lineage>
        <taxon>Eukaryota</taxon>
        <taxon>Fungi</taxon>
        <taxon>Fungi incertae sedis</taxon>
        <taxon>Chytridiomycota</taxon>
        <taxon>Chytridiomycota incertae sedis</taxon>
        <taxon>Chytridiomycetes</taxon>
        <taxon>Chytridiales</taxon>
        <taxon>Chytriomycetaceae</taxon>
        <taxon>Physocladia</taxon>
    </lineage>
</organism>
<dbReference type="CDD" id="cd14688">
    <property type="entry name" value="bZIP_YAP"/>
    <property type="match status" value="1"/>
</dbReference>
<accession>A0AAD5T6M2</accession>
<evidence type="ECO:0008006" key="6">
    <source>
        <dbReference type="Google" id="ProtNLM"/>
    </source>
</evidence>
<dbReference type="Proteomes" id="UP001211907">
    <property type="component" value="Unassembled WGS sequence"/>
</dbReference>
<evidence type="ECO:0000256" key="1">
    <source>
        <dbReference type="ARBA" id="ARBA00004123"/>
    </source>
</evidence>
<dbReference type="InterPro" id="IPR050936">
    <property type="entry name" value="AP-1-like"/>
</dbReference>
<dbReference type="Gene3D" id="1.20.5.170">
    <property type="match status" value="1"/>
</dbReference>
<evidence type="ECO:0000313" key="4">
    <source>
        <dbReference type="EMBL" id="KAJ3131996.1"/>
    </source>
</evidence>
<keyword evidence="5" id="KW-1185">Reference proteome</keyword>